<dbReference type="EMBL" id="FWXY01000008">
    <property type="protein sequence ID" value="SMC72415.1"/>
    <property type="molecule type" value="Genomic_DNA"/>
</dbReference>
<dbReference type="InterPro" id="IPR000674">
    <property type="entry name" value="Ald_Oxase/Xan_DH_a/b"/>
</dbReference>
<dbReference type="PROSITE" id="PS00197">
    <property type="entry name" value="2FE2S_FER_1"/>
    <property type="match status" value="1"/>
</dbReference>
<evidence type="ECO:0000256" key="1">
    <source>
        <dbReference type="ARBA" id="ARBA00006849"/>
    </source>
</evidence>
<dbReference type="PANTHER" id="PTHR11908">
    <property type="entry name" value="XANTHINE DEHYDROGENASE"/>
    <property type="match status" value="1"/>
</dbReference>
<dbReference type="NCBIfam" id="NF045668">
    <property type="entry name" value="pterin_aldehy"/>
    <property type="match status" value="1"/>
</dbReference>
<dbReference type="Pfam" id="PF20256">
    <property type="entry name" value="MoCoBD_2"/>
    <property type="match status" value="1"/>
</dbReference>
<dbReference type="OrthoDB" id="9775084at2"/>
<dbReference type="SUPFAM" id="SSF54292">
    <property type="entry name" value="2Fe-2S ferredoxin-like"/>
    <property type="match status" value="1"/>
</dbReference>
<evidence type="ECO:0000256" key="2">
    <source>
        <dbReference type="ARBA" id="ARBA00022723"/>
    </source>
</evidence>
<dbReference type="AlphaFoldDB" id="A0A1W2BHG4"/>
<dbReference type="PIRSF" id="PIRSF000127">
    <property type="entry name" value="Xanthine_DH"/>
    <property type="match status" value="1"/>
</dbReference>
<accession>A0A1W2BHG4</accession>
<evidence type="ECO:0000256" key="4">
    <source>
        <dbReference type="ARBA" id="ARBA00023004"/>
    </source>
</evidence>
<keyword evidence="4" id="KW-0408">Iron</keyword>
<keyword evidence="3" id="KW-0560">Oxidoreductase</keyword>
<proteinExistence type="inferred from homology"/>
<dbReference type="STRING" id="1121400.SAMN02746065_108101"/>
<dbReference type="SUPFAM" id="SSF54665">
    <property type="entry name" value="CO dehydrogenase molybdoprotein N-domain-like"/>
    <property type="match status" value="1"/>
</dbReference>
<dbReference type="Pfam" id="PF00111">
    <property type="entry name" value="Fer2"/>
    <property type="match status" value="1"/>
</dbReference>
<dbReference type="Gene3D" id="1.10.150.120">
    <property type="entry name" value="[2Fe-2S]-binding domain"/>
    <property type="match status" value="1"/>
</dbReference>
<dbReference type="InterPro" id="IPR046867">
    <property type="entry name" value="AldOxase/xan_DH_MoCoBD2"/>
</dbReference>
<protein>
    <submittedName>
        <fullName evidence="6">Aldehyde oxidoreductase</fullName>
    </submittedName>
</protein>
<reference evidence="6 7" key="1">
    <citation type="submission" date="2017-04" db="EMBL/GenBank/DDBJ databases">
        <authorList>
            <person name="Afonso C.L."/>
            <person name="Miller P.J."/>
            <person name="Scott M.A."/>
            <person name="Spackman E."/>
            <person name="Goraichik I."/>
            <person name="Dimitrov K.M."/>
            <person name="Suarez D.L."/>
            <person name="Swayne D.E."/>
        </authorList>
    </citation>
    <scope>NUCLEOTIDE SEQUENCE [LARGE SCALE GENOMIC DNA]</scope>
    <source>
        <strain evidence="6 7">DSM 3385</strain>
    </source>
</reference>
<dbReference type="GO" id="GO:0051537">
    <property type="term" value="F:2 iron, 2 sulfur cluster binding"/>
    <property type="evidence" value="ECO:0007669"/>
    <property type="project" value="InterPro"/>
</dbReference>
<dbReference type="InterPro" id="IPR012675">
    <property type="entry name" value="Beta-grasp_dom_sf"/>
</dbReference>
<gene>
    <name evidence="6" type="ORF">SAMN02746065_108101</name>
</gene>
<dbReference type="InterPro" id="IPR002888">
    <property type="entry name" value="2Fe-2S-bd"/>
</dbReference>
<evidence type="ECO:0000313" key="6">
    <source>
        <dbReference type="EMBL" id="SMC72415.1"/>
    </source>
</evidence>
<dbReference type="Gene3D" id="3.30.365.10">
    <property type="entry name" value="Aldehyde oxidase/xanthine dehydrogenase, molybdopterin binding domain"/>
    <property type="match status" value="4"/>
</dbReference>
<dbReference type="InterPro" id="IPR036884">
    <property type="entry name" value="2Fe-2S-bd_dom_sf"/>
</dbReference>
<evidence type="ECO:0000256" key="3">
    <source>
        <dbReference type="ARBA" id="ARBA00023002"/>
    </source>
</evidence>
<dbReference type="InterPro" id="IPR037165">
    <property type="entry name" value="AldOxase/xan_DH_Mopterin-bd_sf"/>
</dbReference>
<dbReference type="InterPro" id="IPR036010">
    <property type="entry name" value="2Fe-2S_ferredoxin-like_sf"/>
</dbReference>
<dbReference type="RefSeq" id="WP_084068604.1">
    <property type="nucleotide sequence ID" value="NZ_FWXY01000008.1"/>
</dbReference>
<dbReference type="SUPFAM" id="SSF47741">
    <property type="entry name" value="CO dehydrogenase ISP C-domain like"/>
    <property type="match status" value="1"/>
</dbReference>
<feature type="domain" description="2Fe-2S ferredoxin-type" evidence="5">
    <location>
        <begin position="4"/>
        <end position="81"/>
    </location>
</feature>
<dbReference type="Pfam" id="PF01799">
    <property type="entry name" value="Fer2_2"/>
    <property type="match status" value="1"/>
</dbReference>
<keyword evidence="7" id="KW-1185">Reference proteome</keyword>
<dbReference type="GO" id="GO:0016491">
    <property type="term" value="F:oxidoreductase activity"/>
    <property type="evidence" value="ECO:0007669"/>
    <property type="project" value="UniProtKB-KW"/>
</dbReference>
<organism evidence="6 7">
    <name type="scientific">Desulfocicer vacuolatum DSM 3385</name>
    <dbReference type="NCBI Taxonomy" id="1121400"/>
    <lineage>
        <taxon>Bacteria</taxon>
        <taxon>Pseudomonadati</taxon>
        <taxon>Thermodesulfobacteriota</taxon>
        <taxon>Desulfobacteria</taxon>
        <taxon>Desulfobacterales</taxon>
        <taxon>Desulfobacteraceae</taxon>
        <taxon>Desulfocicer</taxon>
    </lineage>
</organism>
<dbReference type="InterPro" id="IPR054705">
    <property type="entry name" value="Mop"/>
</dbReference>
<dbReference type="PROSITE" id="PS51085">
    <property type="entry name" value="2FE2S_FER_2"/>
    <property type="match status" value="1"/>
</dbReference>
<name>A0A1W2BHG4_9BACT</name>
<dbReference type="SUPFAM" id="SSF56003">
    <property type="entry name" value="Molybdenum cofactor-binding domain"/>
    <property type="match status" value="1"/>
</dbReference>
<dbReference type="Proteomes" id="UP000192418">
    <property type="component" value="Unassembled WGS sequence"/>
</dbReference>
<dbReference type="InterPro" id="IPR001041">
    <property type="entry name" value="2Fe-2S_ferredoxin-type"/>
</dbReference>
<dbReference type="Gene3D" id="3.90.1170.50">
    <property type="entry name" value="Aldehyde oxidase/xanthine dehydrogenase, a/b hammerhead"/>
    <property type="match status" value="1"/>
</dbReference>
<dbReference type="Pfam" id="PF02738">
    <property type="entry name" value="MoCoBD_1"/>
    <property type="match status" value="1"/>
</dbReference>
<evidence type="ECO:0000313" key="7">
    <source>
        <dbReference type="Proteomes" id="UP000192418"/>
    </source>
</evidence>
<dbReference type="CDD" id="cd00207">
    <property type="entry name" value="fer2"/>
    <property type="match status" value="1"/>
</dbReference>
<dbReference type="GO" id="GO:0005506">
    <property type="term" value="F:iron ion binding"/>
    <property type="evidence" value="ECO:0007669"/>
    <property type="project" value="InterPro"/>
</dbReference>
<dbReference type="Pfam" id="PF01315">
    <property type="entry name" value="Ald_Xan_dh_C"/>
    <property type="match status" value="1"/>
</dbReference>
<dbReference type="Gene3D" id="3.10.20.30">
    <property type="match status" value="1"/>
</dbReference>
<comment type="similarity">
    <text evidence="1">Belongs to the xanthine dehydrogenase family.</text>
</comment>
<sequence length="973" mass="106765">MKPRKMWLNINGADRMLICDPEKDSLALVLRRIGLTSVKVGCDTGVCGSCSVILNGKLIRSCTKKVRTIEEYSKITTLEGIGTPDNLHPLQVAWMNHGAVQCGFCSPGFIVSSYALLLQNDNPTRQEVRDWFQKHRNVCRCTGYKQLVDAVMAAAKVVRGEATIEDITYKVPEDNECYGKPLVRPAALAKVTGLADYGEDMALKMPRETLHVAVVQPRVAHHAKILNIDTAEAAKMPGVVKIITHEEIKANGGTNQMAEANLHERSTVTLPSRKILCDDKIFRYGDVVALAVANTLDQARAAAAKVKVDFEPLPEYLNFLDAVMPDAIRVHDDTPNLFCVQPVLKGDALEDAEKVPEILDNSACSVEGSFYSTREPHLSIEGCTVQAYFDEDDSLTFQCKSQGLYTSISRIGVSLGVPREKLRIVDNFNGASFGWSTNAGDLCLAGAAAVAVNGPVALSLTYEEHQHFSGKRCPSFSNGRVACDEEGKITGAEFDVGLDHGAYSWGGDHVMEKPVRFSFFPYKVPHVAGLCRVANTNHTFGTAYRSYGSPQAYTMSEALMDMLAEKMNIDPFEFRWKNIARPGDTNINSHVFKDYPMEEMMEKLRPHYDNAVARAKAEDTPEKRRGVGIAWGGFNVTEGGTDQATIVLELDADNMILKYDTWQDLGQGGDVGSLMVTLEALKPMGVTPDRVRLCQNDTKICPDSGMSAASRSHYMNGHATKLAAEKLMAAMRKEDGTYRTYEEMKQEGIETRYEETYTCMTDTSITRLDPNTGIGDPTPAFTYVLNMAEVEVDTATGKTTVLRFVCVYDVGKIGNIDAVNGQAYGGISHSIGFALSEDYSDVKKHTNIARSGVPYIKDIPDEIILIPCENPREDGPFGSSGASEAFQSSGHVAVINAIYNACGVRIFDLPAKPEKIKAGLETLAAGKKIKPPKKYFLGSDLYDELENIKANPVKFRGHDMFESLGESDGSKFY</sequence>
<dbReference type="InterPro" id="IPR008274">
    <property type="entry name" value="AldOxase/xan_DH_MoCoBD1"/>
</dbReference>
<dbReference type="PANTHER" id="PTHR11908:SF157">
    <property type="entry name" value="XANTHINE DEHYDROGENASE SUBUNIT D-RELATED"/>
    <property type="match status" value="1"/>
</dbReference>
<dbReference type="InterPro" id="IPR036856">
    <property type="entry name" value="Ald_Oxase/Xan_DH_a/b_sf"/>
</dbReference>
<dbReference type="InterPro" id="IPR016208">
    <property type="entry name" value="Ald_Oxase/xanthine_DH-like"/>
</dbReference>
<evidence type="ECO:0000259" key="5">
    <source>
        <dbReference type="PROSITE" id="PS51085"/>
    </source>
</evidence>
<dbReference type="SMART" id="SM01008">
    <property type="entry name" value="Ald_Xan_dh_C"/>
    <property type="match status" value="1"/>
</dbReference>
<keyword evidence="2" id="KW-0479">Metal-binding</keyword>
<dbReference type="InterPro" id="IPR006058">
    <property type="entry name" value="2Fe2S_fd_BS"/>
</dbReference>